<evidence type="ECO:0000313" key="2">
    <source>
        <dbReference type="EMBL" id="SCE73847.1"/>
    </source>
</evidence>
<dbReference type="AlphaFoldDB" id="A0AAW4JCL4"/>
<sequence length="133" mass="14538">MAFFRRPPSSPFPDDMVRWLDLFGRYSFDVHGSGIDDSSMWERVGSLYGYATSDREGFLAALGDLVADDQGGFATFGAARLVWEMFSGDALAIPAALPLIDAGIAFKASRGLPVALLTGYEQQRLQQIRAQRG</sequence>
<dbReference type="EMBL" id="FMCQ01000002">
    <property type="protein sequence ID" value="SCE73847.1"/>
    <property type="molecule type" value="Genomic_DNA"/>
</dbReference>
<dbReference type="GeneID" id="93468945"/>
<dbReference type="Proteomes" id="UP000669887">
    <property type="component" value="Unassembled WGS sequence"/>
</dbReference>
<reference evidence="1" key="2">
    <citation type="submission" date="2021-03" db="EMBL/GenBank/DDBJ databases">
        <title>X isolated from Micromonospora tulbaghiae.</title>
        <authorList>
            <person name="Stennett H.L."/>
        </authorList>
    </citation>
    <scope>NUCLEOTIDE SEQUENCE</scope>
    <source>
        <strain evidence="1">28M1-20</strain>
    </source>
</reference>
<reference evidence="2 3" key="1">
    <citation type="submission" date="2016-06" db="EMBL/GenBank/DDBJ databases">
        <authorList>
            <person name="Varghese N."/>
            <person name="Submissions Spin"/>
        </authorList>
    </citation>
    <scope>NUCLEOTIDE SEQUENCE [LARGE SCALE GENOMIC DNA]</scope>
    <source>
        <strain evidence="2 3">DSM 45142</strain>
    </source>
</reference>
<evidence type="ECO:0000313" key="4">
    <source>
        <dbReference type="Proteomes" id="UP000669887"/>
    </source>
</evidence>
<evidence type="ECO:0000313" key="1">
    <source>
        <dbReference type="EMBL" id="MBO4139130.1"/>
    </source>
</evidence>
<evidence type="ECO:0000313" key="3">
    <source>
        <dbReference type="Proteomes" id="UP000199405"/>
    </source>
</evidence>
<dbReference type="RefSeq" id="WP_139135439.1">
    <property type="nucleotide sequence ID" value="NZ_FMCQ01000002.1"/>
</dbReference>
<gene>
    <name evidence="2" type="ORF">GA0070562_2157</name>
    <name evidence="1" type="ORF">J5U46_03035</name>
</gene>
<organism evidence="1 4">
    <name type="scientific">Micromonospora tulbaghiae</name>
    <dbReference type="NCBI Taxonomy" id="479978"/>
    <lineage>
        <taxon>Bacteria</taxon>
        <taxon>Bacillati</taxon>
        <taxon>Actinomycetota</taxon>
        <taxon>Actinomycetes</taxon>
        <taxon>Micromonosporales</taxon>
        <taxon>Micromonosporaceae</taxon>
        <taxon>Micromonospora</taxon>
    </lineage>
</organism>
<dbReference type="Proteomes" id="UP000199405">
    <property type="component" value="Unassembled WGS sequence"/>
</dbReference>
<protein>
    <submittedName>
        <fullName evidence="1">Uncharacterized protein</fullName>
    </submittedName>
</protein>
<accession>A0AAW4JCL4</accession>
<keyword evidence="3" id="KW-1185">Reference proteome</keyword>
<name>A0AAW4JCL4_9ACTN</name>
<dbReference type="EMBL" id="JAGFVQ010000003">
    <property type="protein sequence ID" value="MBO4139130.1"/>
    <property type="molecule type" value="Genomic_DNA"/>
</dbReference>
<proteinExistence type="predicted"/>
<comment type="caution">
    <text evidence="1">The sequence shown here is derived from an EMBL/GenBank/DDBJ whole genome shotgun (WGS) entry which is preliminary data.</text>
</comment>